<dbReference type="InterPro" id="IPR000626">
    <property type="entry name" value="Ubiquitin-like_dom"/>
</dbReference>
<dbReference type="OrthoDB" id="439653at2759"/>
<dbReference type="Gene3D" id="3.10.20.90">
    <property type="entry name" value="Phosphatidylinositol 3-kinase Catalytic Subunit, Chain A, domain 1"/>
    <property type="match status" value="1"/>
</dbReference>
<dbReference type="PROSITE" id="PS50053">
    <property type="entry name" value="UBIQUITIN_2"/>
    <property type="match status" value="1"/>
</dbReference>
<dbReference type="PANTHER" id="PTHR34203">
    <property type="entry name" value="METHYLTRANSFERASE, FKBM FAMILY PROTEIN"/>
    <property type="match status" value="1"/>
</dbReference>
<accession>A0A1Q9DVG7</accession>
<dbReference type="Proteomes" id="UP000186817">
    <property type="component" value="Unassembled WGS sequence"/>
</dbReference>
<feature type="chain" id="PRO_5013385354" description="Ubiquitin-like domain-containing protein" evidence="1">
    <location>
        <begin position="34"/>
        <end position="828"/>
    </location>
</feature>
<dbReference type="SUPFAM" id="SSF50985">
    <property type="entry name" value="RCC1/BLIP-II"/>
    <property type="match status" value="1"/>
</dbReference>
<dbReference type="SUPFAM" id="SSF54236">
    <property type="entry name" value="Ubiquitin-like"/>
    <property type="match status" value="1"/>
</dbReference>
<evidence type="ECO:0000256" key="1">
    <source>
        <dbReference type="SAM" id="SignalP"/>
    </source>
</evidence>
<feature type="signal peptide" evidence="1">
    <location>
        <begin position="1"/>
        <end position="33"/>
    </location>
</feature>
<dbReference type="InterPro" id="IPR009091">
    <property type="entry name" value="RCC1/BLIP-II"/>
</dbReference>
<protein>
    <recommendedName>
        <fullName evidence="2">Ubiquitin-like domain-containing protein</fullName>
    </recommendedName>
</protein>
<dbReference type="Gene3D" id="3.40.50.150">
    <property type="entry name" value="Vaccinia Virus protein VP39"/>
    <property type="match status" value="1"/>
</dbReference>
<gene>
    <name evidence="3" type="ORF">AK812_SmicGene18269</name>
</gene>
<dbReference type="InterPro" id="IPR052514">
    <property type="entry name" value="SAM-dependent_MTase"/>
</dbReference>
<dbReference type="PANTHER" id="PTHR34203:SF15">
    <property type="entry name" value="SLL1173 PROTEIN"/>
    <property type="match status" value="1"/>
</dbReference>
<dbReference type="InterPro" id="IPR006342">
    <property type="entry name" value="FkbM_mtfrase"/>
</dbReference>
<feature type="domain" description="Ubiquitin-like" evidence="2">
    <location>
        <begin position="390"/>
        <end position="457"/>
    </location>
</feature>
<proteinExistence type="predicted"/>
<name>A0A1Q9DVG7_SYMMI</name>
<dbReference type="Pfam" id="PF05050">
    <property type="entry name" value="Methyltransf_21"/>
    <property type="match status" value="1"/>
</dbReference>
<evidence type="ECO:0000313" key="3">
    <source>
        <dbReference type="EMBL" id="OLP99176.1"/>
    </source>
</evidence>
<dbReference type="SUPFAM" id="SSF53335">
    <property type="entry name" value="S-adenosyl-L-methionine-dependent methyltransferases"/>
    <property type="match status" value="1"/>
</dbReference>
<dbReference type="NCBIfam" id="TIGR01444">
    <property type="entry name" value="fkbM_fam"/>
    <property type="match status" value="1"/>
</dbReference>
<dbReference type="InterPro" id="IPR029071">
    <property type="entry name" value="Ubiquitin-like_domsf"/>
</dbReference>
<dbReference type="CDD" id="cd17039">
    <property type="entry name" value="Ubl_ubiquitin_like"/>
    <property type="match status" value="1"/>
</dbReference>
<organism evidence="3 4">
    <name type="scientific">Symbiodinium microadriaticum</name>
    <name type="common">Dinoflagellate</name>
    <name type="synonym">Zooxanthella microadriatica</name>
    <dbReference type="NCBI Taxonomy" id="2951"/>
    <lineage>
        <taxon>Eukaryota</taxon>
        <taxon>Sar</taxon>
        <taxon>Alveolata</taxon>
        <taxon>Dinophyceae</taxon>
        <taxon>Suessiales</taxon>
        <taxon>Symbiodiniaceae</taxon>
        <taxon>Symbiodinium</taxon>
    </lineage>
</organism>
<dbReference type="EMBL" id="LSRX01000371">
    <property type="protein sequence ID" value="OLP99176.1"/>
    <property type="molecule type" value="Genomic_DNA"/>
</dbReference>
<dbReference type="Gene3D" id="2.130.10.30">
    <property type="entry name" value="Regulator of chromosome condensation 1/beta-lactamase-inhibitor protein II"/>
    <property type="match status" value="3"/>
</dbReference>
<dbReference type="AlphaFoldDB" id="A0A1Q9DVG7"/>
<dbReference type="InterPro" id="IPR029063">
    <property type="entry name" value="SAM-dependent_MTases_sf"/>
</dbReference>
<comment type="caution">
    <text evidence="3">The sequence shown here is derived from an EMBL/GenBank/DDBJ whole genome shotgun (WGS) entry which is preliminary data.</text>
</comment>
<evidence type="ECO:0000259" key="2">
    <source>
        <dbReference type="PROSITE" id="PS50053"/>
    </source>
</evidence>
<keyword evidence="1" id="KW-0732">Signal</keyword>
<sequence length="828" mass="86500">MSRWPWSPLLRHKQGLMAWWLTASATLLQAVAAQSSWQIWGTEVFAEFLESAGCEQCSYLLSEPTRQARFEVSSNIFGCADIDVLLPSIHWLYQAARQRNGGIPPGLLVDGGANVGRATARWIASFGDAFGRRVSRNDSHASCVVCAGADASEAAGGLETPTVVVVAVEPSASNFKLLLQHAVEHGWNEEGFLPLEAALSDVAGHAQLAVSKDFSIDEIATLLWKDGDHRDKQPVEVITLSRVVAEAKAAFPGLGRDADKIYLLKLDIEGSEPAVLRSLAAGDPPVKFVSFEYASNVWKDKLPHVIEDLFRAKYFCFLITSEHLFPVSGPFWSNAFEIPMWSNFFCGRDGDPDLEVLVQLHSGAVGLWPRMPGMYLAGFAGRDQHTSGLLEVSLLSGRTVSLEAEPDESVKALRSRAQKALAVGTGTAKLLDSSGGVLDGSTTLEESGLQSGDTLTLKISSFQVRGHDSAFAAILGDGSVVTWGDADGGGNSSHVQGQLKDVQQIKATMNAFAAILGDGSVVTWGSADSGGDSSAVQDQLKDVQQIQATNNAFAAILGDGSVVTWGSSAAGGDSRAVQDQLVGVQQIQATGFAFAAILGDGSVVTWGDDSGDSCEVEHQLKCVQQIQASQYAFAAILGDGSVVTWGDAGAGGDSSAVQGQLQDVQQIRATEIAFAAILGDGSVVTWGDADGGGNSSQVQDKLKDVQQIQATIDAFAAVLGDGSVVTWGSSGLGGDSSSVQAQLKDVQLIQATGMAFAAILGDGSVVTWGSADSGGDSSAVQDQLKDVQQIQATNNAFAAILGDGSVVTWGNAGSGGDSSAVQAQLSNT</sequence>
<evidence type="ECO:0000313" key="4">
    <source>
        <dbReference type="Proteomes" id="UP000186817"/>
    </source>
</evidence>
<keyword evidence="4" id="KW-1185">Reference proteome</keyword>
<reference evidence="3 4" key="1">
    <citation type="submission" date="2016-02" db="EMBL/GenBank/DDBJ databases">
        <title>Genome analysis of coral dinoflagellate symbionts highlights evolutionary adaptations to a symbiotic lifestyle.</title>
        <authorList>
            <person name="Aranda M."/>
            <person name="Li Y."/>
            <person name="Liew Y.J."/>
            <person name="Baumgarten S."/>
            <person name="Simakov O."/>
            <person name="Wilson M."/>
            <person name="Piel J."/>
            <person name="Ashoor H."/>
            <person name="Bougouffa S."/>
            <person name="Bajic V.B."/>
            <person name="Ryu T."/>
            <person name="Ravasi T."/>
            <person name="Bayer T."/>
            <person name="Micklem G."/>
            <person name="Kim H."/>
            <person name="Bhak J."/>
            <person name="Lajeunesse T.C."/>
            <person name="Voolstra C.R."/>
        </authorList>
    </citation>
    <scope>NUCLEOTIDE SEQUENCE [LARGE SCALE GENOMIC DNA]</scope>
    <source>
        <strain evidence="3 4">CCMP2467</strain>
    </source>
</reference>